<reference evidence="8" key="1">
    <citation type="submission" date="2022-11" db="EMBL/GenBank/DDBJ databases">
        <authorList>
            <person name="Morgan W.R."/>
            <person name="Tartar A."/>
        </authorList>
    </citation>
    <scope>NUCLEOTIDE SEQUENCE</scope>
    <source>
        <strain evidence="8">ARSEF 373</strain>
    </source>
</reference>
<comment type="function">
    <text evidence="6">Induces local and distal defense responses (incompatible hypersensitive reaction) in plants from the solanaceae and cruciferae families. Elicits leaf necrosis and causes the accumulation of pathogenesis-related proteins. Might interact with the lipidic molecules of the plasma membrane.</text>
</comment>
<keyword evidence="4 6" id="KW-0928">Hypersensitive response elicitation</keyword>
<dbReference type="GO" id="GO:0052040">
    <property type="term" value="P:symbiont-mediated perturbation of host programmed cell death"/>
    <property type="evidence" value="ECO:0007669"/>
    <property type="project" value="UniProtKB-UniRule"/>
</dbReference>
<protein>
    <recommendedName>
        <fullName evidence="6">Elicitin</fullName>
    </recommendedName>
</protein>
<dbReference type="GO" id="GO:0005576">
    <property type="term" value="C:extracellular region"/>
    <property type="evidence" value="ECO:0007669"/>
    <property type="project" value="UniProtKB-SubCell"/>
</dbReference>
<evidence type="ECO:0000313" key="8">
    <source>
        <dbReference type="EMBL" id="DBA03471.1"/>
    </source>
</evidence>
<evidence type="ECO:0000256" key="6">
    <source>
        <dbReference type="RuleBase" id="RU368111"/>
    </source>
</evidence>
<sequence>MQLPWFSTAVFVAATITSSVTAEKCNLPQAAEFLRKLDENHNIKECSTSCGYEMSPPSGPPSPDQLSKICELDARKKAFAFVVDLNLPSCTISMLNKLNVREVVDAIRHQCDKMGGSKPIKVQATAPSPAPMIMLTIGNDEPVKTAKPVNETVAANKEKQGGEDRAGGYC</sequence>
<comment type="subcellular location">
    <subcellularLocation>
        <location evidence="1 6">Secreted</location>
    </subcellularLocation>
</comment>
<proteinExistence type="inferred from homology"/>
<dbReference type="EMBL" id="DAKRPA010000019">
    <property type="protein sequence ID" value="DBA03471.1"/>
    <property type="molecule type" value="Genomic_DNA"/>
</dbReference>
<evidence type="ECO:0000256" key="2">
    <source>
        <dbReference type="ARBA" id="ARBA00009544"/>
    </source>
</evidence>
<keyword evidence="5 6" id="KW-1015">Disulfide bond</keyword>
<accession>A0AAV2ZAY6</accession>
<evidence type="ECO:0000256" key="4">
    <source>
        <dbReference type="ARBA" id="ARBA00022978"/>
    </source>
</evidence>
<dbReference type="AlphaFoldDB" id="A0AAV2ZAY6"/>
<comment type="caution">
    <text evidence="8">The sequence shown here is derived from an EMBL/GenBank/DDBJ whole genome shotgun (WGS) entry which is preliminary data.</text>
</comment>
<name>A0AAV2ZAY6_9STRA</name>
<evidence type="ECO:0000256" key="1">
    <source>
        <dbReference type="ARBA" id="ARBA00004613"/>
    </source>
</evidence>
<dbReference type="Gene3D" id="1.10.239.10">
    <property type="entry name" value="Elicitin domain"/>
    <property type="match status" value="1"/>
</dbReference>
<feature type="signal peptide" evidence="7">
    <location>
        <begin position="1"/>
        <end position="22"/>
    </location>
</feature>
<dbReference type="SMART" id="SM01187">
    <property type="entry name" value="Elicitin"/>
    <property type="match status" value="1"/>
</dbReference>
<dbReference type="InterPro" id="IPR036470">
    <property type="entry name" value="Elicitin_sf"/>
</dbReference>
<keyword evidence="7" id="KW-0732">Signal</keyword>
<evidence type="ECO:0000256" key="5">
    <source>
        <dbReference type="ARBA" id="ARBA00023157"/>
    </source>
</evidence>
<evidence type="ECO:0000256" key="3">
    <source>
        <dbReference type="ARBA" id="ARBA00022525"/>
    </source>
</evidence>
<dbReference type="SUPFAM" id="SSF48647">
    <property type="entry name" value="Fungal elicitin"/>
    <property type="match status" value="1"/>
</dbReference>
<organism evidence="8 9">
    <name type="scientific">Lagenidium giganteum</name>
    <dbReference type="NCBI Taxonomy" id="4803"/>
    <lineage>
        <taxon>Eukaryota</taxon>
        <taxon>Sar</taxon>
        <taxon>Stramenopiles</taxon>
        <taxon>Oomycota</taxon>
        <taxon>Peronosporomycetes</taxon>
        <taxon>Pythiales</taxon>
        <taxon>Pythiaceae</taxon>
    </lineage>
</organism>
<gene>
    <name evidence="8" type="ORF">N0F65_002879</name>
</gene>
<dbReference type="Proteomes" id="UP001146120">
    <property type="component" value="Unassembled WGS sequence"/>
</dbReference>
<dbReference type="Pfam" id="PF00964">
    <property type="entry name" value="Elicitin"/>
    <property type="match status" value="1"/>
</dbReference>
<evidence type="ECO:0000256" key="7">
    <source>
        <dbReference type="SAM" id="SignalP"/>
    </source>
</evidence>
<evidence type="ECO:0000313" key="9">
    <source>
        <dbReference type="Proteomes" id="UP001146120"/>
    </source>
</evidence>
<keyword evidence="9" id="KW-1185">Reference proteome</keyword>
<reference evidence="8" key="2">
    <citation type="journal article" date="2023" name="Microbiol Resour">
        <title>Decontamination and Annotation of the Draft Genome Sequence of the Oomycete Lagenidium giganteum ARSEF 373.</title>
        <authorList>
            <person name="Morgan W.R."/>
            <person name="Tartar A."/>
        </authorList>
    </citation>
    <scope>NUCLEOTIDE SEQUENCE</scope>
    <source>
        <strain evidence="8">ARSEF 373</strain>
    </source>
</reference>
<feature type="chain" id="PRO_5043393894" description="Elicitin" evidence="7">
    <location>
        <begin position="23"/>
        <end position="170"/>
    </location>
</feature>
<keyword evidence="3 6" id="KW-0964">Secreted</keyword>
<comment type="similarity">
    <text evidence="2 6">Belongs to the elicitin family.</text>
</comment>
<dbReference type="InterPro" id="IPR002200">
    <property type="entry name" value="Elicitin"/>
</dbReference>